<name>A0A9P4QYT5_9PLEO</name>
<proteinExistence type="predicted"/>
<dbReference type="OrthoDB" id="5351220at2759"/>
<gene>
    <name evidence="1" type="ORF">EJ04DRAFT_564833</name>
</gene>
<reference evidence="1" key="1">
    <citation type="journal article" date="2020" name="Stud. Mycol.">
        <title>101 Dothideomycetes genomes: a test case for predicting lifestyles and emergence of pathogens.</title>
        <authorList>
            <person name="Haridas S."/>
            <person name="Albert R."/>
            <person name="Binder M."/>
            <person name="Bloem J."/>
            <person name="Labutti K."/>
            <person name="Salamov A."/>
            <person name="Andreopoulos B."/>
            <person name="Baker S."/>
            <person name="Barry K."/>
            <person name="Bills G."/>
            <person name="Bluhm B."/>
            <person name="Cannon C."/>
            <person name="Castanera R."/>
            <person name="Culley D."/>
            <person name="Daum C."/>
            <person name="Ezra D."/>
            <person name="Gonzalez J."/>
            <person name="Henrissat B."/>
            <person name="Kuo A."/>
            <person name="Liang C."/>
            <person name="Lipzen A."/>
            <person name="Lutzoni F."/>
            <person name="Magnuson J."/>
            <person name="Mondo S."/>
            <person name="Nolan M."/>
            <person name="Ohm R."/>
            <person name="Pangilinan J."/>
            <person name="Park H.-J."/>
            <person name="Ramirez L."/>
            <person name="Alfaro M."/>
            <person name="Sun H."/>
            <person name="Tritt A."/>
            <person name="Yoshinaga Y."/>
            <person name="Zwiers L.-H."/>
            <person name="Turgeon B."/>
            <person name="Goodwin S."/>
            <person name="Spatafora J."/>
            <person name="Crous P."/>
            <person name="Grigoriev I."/>
        </authorList>
    </citation>
    <scope>NUCLEOTIDE SEQUENCE</scope>
    <source>
        <strain evidence="1">CBS 125425</strain>
    </source>
</reference>
<dbReference type="EMBL" id="ML996157">
    <property type="protein sequence ID" value="KAF2733703.1"/>
    <property type="molecule type" value="Genomic_DNA"/>
</dbReference>
<sequence>MDVPWRIGNPPPRPYPLDTESEIDAPLDLFIDILKYVMAEQFQPRLYPAGVELLSHKGYNTRVLTVYSNYFPGCEDKWNKVLKWIVDRLAEDKVRWDVEIVDEGFRLFRPSIAVFNPKLADDLPKVSPILIQFGVIDWVSIDILPYFSPIKQSTAPTLMISLKDAYNVRLGPAIQEIKKRTVFEDVAVFQIDSALPGALDTNDATLYRPISQFEQSDKPYDNPIGGSCGIKDQQISATIGFPLAFNSSSNAYGITSARIFGTGLHLGATIEGPSLVDKTENINRAREEAVLNPFAEKHAERLPKIYDARPPHLGDIVATSHPEHGGWLTDWCIFKLDPKHEIRPKIFLQEIKPQVHLKDRITVKPNEWTALEQGKIYRVQRCGRSSGWTYGLTNPYPSLINIRGLHPQRDYALVYGVLTKSPLFSWGDMGSPVLTAKPSAKPGTLVGMCIGFNTGSELHYMTPMDAILQSVSSVIQQDVKQPKEIEPKEIEPKEIE</sequence>
<dbReference type="Proteomes" id="UP000799444">
    <property type="component" value="Unassembled WGS sequence"/>
</dbReference>
<evidence type="ECO:0000313" key="1">
    <source>
        <dbReference type="EMBL" id="KAF2733703.1"/>
    </source>
</evidence>
<keyword evidence="2" id="KW-1185">Reference proteome</keyword>
<comment type="caution">
    <text evidence="1">The sequence shown here is derived from an EMBL/GenBank/DDBJ whole genome shotgun (WGS) entry which is preliminary data.</text>
</comment>
<evidence type="ECO:0000313" key="2">
    <source>
        <dbReference type="Proteomes" id="UP000799444"/>
    </source>
</evidence>
<organism evidence="1 2">
    <name type="scientific">Polyplosphaeria fusca</name>
    <dbReference type="NCBI Taxonomy" id="682080"/>
    <lineage>
        <taxon>Eukaryota</taxon>
        <taxon>Fungi</taxon>
        <taxon>Dikarya</taxon>
        <taxon>Ascomycota</taxon>
        <taxon>Pezizomycotina</taxon>
        <taxon>Dothideomycetes</taxon>
        <taxon>Pleosporomycetidae</taxon>
        <taxon>Pleosporales</taxon>
        <taxon>Tetraplosphaeriaceae</taxon>
        <taxon>Polyplosphaeria</taxon>
    </lineage>
</organism>
<protein>
    <submittedName>
        <fullName evidence="1">Uncharacterized protein</fullName>
    </submittedName>
</protein>
<dbReference type="AlphaFoldDB" id="A0A9P4QYT5"/>
<accession>A0A9P4QYT5</accession>